<evidence type="ECO:0000256" key="6">
    <source>
        <dbReference type="ARBA" id="ARBA00023139"/>
    </source>
</evidence>
<dbReference type="GO" id="GO:0006612">
    <property type="term" value="P:protein targeting to membrane"/>
    <property type="evidence" value="ECO:0007669"/>
    <property type="project" value="TreeGrafter"/>
</dbReference>
<sequence>MELLHKIAIGVGLLSFFTFVVLFGRLPGLRKTPIGFLQVFLVDYLPRVFNEVDQKITGGRLARVLLQMRDYLFFRRNPIVMVIFLFILSGASFMFLHATCHLLTVAQILPIPILLLLPYLFTYLCATDTSHFIATSNHTQSLIDYPYDFVLYHPAQECKTCHILKPARSKHCSLCDRCVSRCDHHCPWVNACLGRTNYRYFLLLLLSLPILEMYGAYLGYTILSPHLNFAPLQGKPFFSLLYWNTLARICMIATNRGGLSIAGVSILAATTAPLPLALLSYHIYLIWAGTTTNENAKWGYLQEDMDDGFVWRGKRSEVLALRRALKGPSSDPPEEQCKDWPIDSDQIVVRTRDGLAPRGMEDVYEQIWSLRGVDNIYDLGFWDNLTYILRGR</sequence>
<accession>A0A6A6GP46</accession>
<evidence type="ECO:0000259" key="11">
    <source>
        <dbReference type="Pfam" id="PF01529"/>
    </source>
</evidence>
<keyword evidence="3 10" id="KW-0812">Transmembrane</keyword>
<evidence type="ECO:0000256" key="8">
    <source>
        <dbReference type="ARBA" id="ARBA00023315"/>
    </source>
</evidence>
<evidence type="ECO:0000256" key="1">
    <source>
        <dbReference type="ARBA" id="ARBA00004141"/>
    </source>
</evidence>
<dbReference type="InterPro" id="IPR001594">
    <property type="entry name" value="Palmitoyltrfase_DHHC"/>
</dbReference>
<evidence type="ECO:0000256" key="5">
    <source>
        <dbReference type="ARBA" id="ARBA00023136"/>
    </source>
</evidence>
<evidence type="ECO:0000256" key="9">
    <source>
        <dbReference type="ARBA" id="ARBA00048048"/>
    </source>
</evidence>
<dbReference type="PANTHER" id="PTHR22883:SF480">
    <property type="entry name" value="PALMITOYLTRANSFERASE SWF1"/>
    <property type="match status" value="1"/>
</dbReference>
<keyword evidence="6" id="KW-0564">Palmitate</keyword>
<dbReference type="GO" id="GO:0005794">
    <property type="term" value="C:Golgi apparatus"/>
    <property type="evidence" value="ECO:0007669"/>
    <property type="project" value="TreeGrafter"/>
</dbReference>
<dbReference type="PANTHER" id="PTHR22883">
    <property type="entry name" value="ZINC FINGER DHHC DOMAIN CONTAINING PROTEIN"/>
    <property type="match status" value="1"/>
</dbReference>
<dbReference type="OrthoDB" id="9909019at2759"/>
<gene>
    <name evidence="12" type="ORF">BDZ85DRAFT_2909</name>
</gene>
<dbReference type="Pfam" id="PF01529">
    <property type="entry name" value="DHHC"/>
    <property type="match status" value="1"/>
</dbReference>
<feature type="domain" description="Palmitoyltransferase DHHC" evidence="11">
    <location>
        <begin position="154"/>
        <end position="298"/>
    </location>
</feature>
<evidence type="ECO:0000256" key="4">
    <source>
        <dbReference type="ARBA" id="ARBA00022989"/>
    </source>
</evidence>
<dbReference type="GO" id="GO:0019706">
    <property type="term" value="F:protein-cysteine S-palmitoyltransferase activity"/>
    <property type="evidence" value="ECO:0007669"/>
    <property type="project" value="UniProtKB-EC"/>
</dbReference>
<organism evidence="12 13">
    <name type="scientific">Elsinoe ampelina</name>
    <dbReference type="NCBI Taxonomy" id="302913"/>
    <lineage>
        <taxon>Eukaryota</taxon>
        <taxon>Fungi</taxon>
        <taxon>Dikarya</taxon>
        <taxon>Ascomycota</taxon>
        <taxon>Pezizomycotina</taxon>
        <taxon>Dothideomycetes</taxon>
        <taxon>Dothideomycetidae</taxon>
        <taxon>Myriangiales</taxon>
        <taxon>Elsinoaceae</taxon>
        <taxon>Elsinoe</taxon>
    </lineage>
</organism>
<evidence type="ECO:0000313" key="12">
    <source>
        <dbReference type="EMBL" id="KAF2227398.1"/>
    </source>
</evidence>
<keyword evidence="2 10" id="KW-0808">Transferase</keyword>
<reference evidence="13" key="1">
    <citation type="journal article" date="2020" name="Stud. Mycol.">
        <title>101 Dothideomycetes genomes: A test case for predicting lifestyles and emergence of pathogens.</title>
        <authorList>
            <person name="Haridas S."/>
            <person name="Albert R."/>
            <person name="Binder M."/>
            <person name="Bloem J."/>
            <person name="LaButti K."/>
            <person name="Salamov A."/>
            <person name="Andreopoulos B."/>
            <person name="Baker S."/>
            <person name="Barry K."/>
            <person name="Bills G."/>
            <person name="Bluhm B."/>
            <person name="Cannon C."/>
            <person name="Castanera R."/>
            <person name="Culley D."/>
            <person name="Daum C."/>
            <person name="Ezra D."/>
            <person name="Gonzalez J."/>
            <person name="Henrissat B."/>
            <person name="Kuo A."/>
            <person name="Liang C."/>
            <person name="Lipzen A."/>
            <person name="Lutzoni F."/>
            <person name="Magnuson J."/>
            <person name="Mondo S."/>
            <person name="Nolan M."/>
            <person name="Ohm R."/>
            <person name="Pangilinan J."/>
            <person name="Park H.-J."/>
            <person name="Ramirez L."/>
            <person name="Alfaro M."/>
            <person name="Sun H."/>
            <person name="Tritt A."/>
            <person name="Yoshinaga Y."/>
            <person name="Zwiers L.-H."/>
            <person name="Turgeon B."/>
            <person name="Goodwin S."/>
            <person name="Spatafora J."/>
            <person name="Crous P."/>
            <person name="Grigoriev I."/>
        </authorList>
    </citation>
    <scope>NUCLEOTIDE SEQUENCE [LARGE SCALE GENOMIC DNA]</scope>
    <source>
        <strain evidence="13">CECT 20119</strain>
    </source>
</reference>
<protein>
    <recommendedName>
        <fullName evidence="10">Palmitoyltransferase</fullName>
        <ecNumber evidence="10">2.3.1.225</ecNumber>
    </recommendedName>
</protein>
<feature type="transmembrane region" description="Helical" evidence="10">
    <location>
        <begin position="78"/>
        <end position="98"/>
    </location>
</feature>
<comment type="catalytic activity">
    <reaction evidence="9 10">
        <text>L-cysteinyl-[protein] + hexadecanoyl-CoA = S-hexadecanoyl-L-cysteinyl-[protein] + CoA</text>
        <dbReference type="Rhea" id="RHEA:36683"/>
        <dbReference type="Rhea" id="RHEA-COMP:10131"/>
        <dbReference type="Rhea" id="RHEA-COMP:11032"/>
        <dbReference type="ChEBI" id="CHEBI:29950"/>
        <dbReference type="ChEBI" id="CHEBI:57287"/>
        <dbReference type="ChEBI" id="CHEBI:57379"/>
        <dbReference type="ChEBI" id="CHEBI:74151"/>
        <dbReference type="EC" id="2.3.1.225"/>
    </reaction>
</comment>
<dbReference type="EMBL" id="ML992501">
    <property type="protein sequence ID" value="KAF2227398.1"/>
    <property type="molecule type" value="Genomic_DNA"/>
</dbReference>
<keyword evidence="4 10" id="KW-1133">Transmembrane helix</keyword>
<comment type="domain">
    <text evidence="10">The DHHC domain is required for palmitoyltransferase activity.</text>
</comment>
<feature type="transmembrane region" description="Helical" evidence="10">
    <location>
        <begin position="266"/>
        <end position="287"/>
    </location>
</feature>
<feature type="transmembrane region" description="Helical" evidence="10">
    <location>
        <begin position="104"/>
        <end position="126"/>
    </location>
</feature>
<proteinExistence type="inferred from homology"/>
<evidence type="ECO:0000256" key="2">
    <source>
        <dbReference type="ARBA" id="ARBA00022679"/>
    </source>
</evidence>
<evidence type="ECO:0000313" key="13">
    <source>
        <dbReference type="Proteomes" id="UP000799538"/>
    </source>
</evidence>
<keyword evidence="8 10" id="KW-0012">Acyltransferase</keyword>
<dbReference type="PROSITE" id="PS50216">
    <property type="entry name" value="DHHC"/>
    <property type="match status" value="1"/>
</dbReference>
<feature type="transmembrane region" description="Helical" evidence="10">
    <location>
        <begin position="200"/>
        <end position="217"/>
    </location>
</feature>
<dbReference type="EC" id="2.3.1.225" evidence="10"/>
<keyword evidence="7" id="KW-0449">Lipoprotein</keyword>
<dbReference type="Proteomes" id="UP000799538">
    <property type="component" value="Unassembled WGS sequence"/>
</dbReference>
<keyword evidence="5 10" id="KW-0472">Membrane</keyword>
<dbReference type="GO" id="GO:0005783">
    <property type="term" value="C:endoplasmic reticulum"/>
    <property type="evidence" value="ECO:0007669"/>
    <property type="project" value="TreeGrafter"/>
</dbReference>
<dbReference type="GO" id="GO:0016020">
    <property type="term" value="C:membrane"/>
    <property type="evidence" value="ECO:0007669"/>
    <property type="project" value="UniProtKB-SubCell"/>
</dbReference>
<evidence type="ECO:0000256" key="3">
    <source>
        <dbReference type="ARBA" id="ARBA00022692"/>
    </source>
</evidence>
<name>A0A6A6GP46_9PEZI</name>
<comment type="subcellular location">
    <subcellularLocation>
        <location evidence="1">Membrane</location>
        <topology evidence="1">Multi-pass membrane protein</topology>
    </subcellularLocation>
</comment>
<dbReference type="AlphaFoldDB" id="A0A6A6GP46"/>
<feature type="transmembrane region" description="Helical" evidence="10">
    <location>
        <begin position="6"/>
        <end position="24"/>
    </location>
</feature>
<evidence type="ECO:0000256" key="7">
    <source>
        <dbReference type="ARBA" id="ARBA00023288"/>
    </source>
</evidence>
<dbReference type="InterPro" id="IPR039859">
    <property type="entry name" value="PFA4/ZDH16/20/ERF2-like"/>
</dbReference>
<evidence type="ECO:0000256" key="10">
    <source>
        <dbReference type="RuleBase" id="RU079119"/>
    </source>
</evidence>
<keyword evidence="13" id="KW-1185">Reference proteome</keyword>
<comment type="similarity">
    <text evidence="10">Belongs to the DHHC palmitoyltransferase family.</text>
</comment>